<dbReference type="EMBL" id="JBHLTM010000009">
    <property type="protein sequence ID" value="MFC0683409.1"/>
    <property type="molecule type" value="Genomic_DNA"/>
</dbReference>
<dbReference type="SMART" id="SM00857">
    <property type="entry name" value="Resolvase"/>
    <property type="match status" value="1"/>
</dbReference>
<feature type="domain" description="Resolvase/invertase-type recombinase catalytic" evidence="4">
    <location>
        <begin position="7"/>
        <end position="170"/>
    </location>
</feature>
<sequence length="540" mass="60982">MEAHIQAWIYCRFSTDKQADGYSIERQLTYGRDYVERMGWDHSVDRELKDEGRSAFHGGNRLEGAALHEFEAKARSGAFKDTPTVLCVENIDRLSRQGAKAAAQLIWMLNENGVSVATWHDSHVYKAGDDTDMMDLFSIIIKGQLAHEESLKKSKRSNANWAKKREEIRTTSHKEVITGTPAWIDVDPVTKMMTLNEYRVSLLNEIFDLYVSGLGVTKIVKQLNGRNEPTWCVSYRDNKRGWGETYIHKLLQWRACLGEKYEGRDDTGELLNAHYFPQAVNADKFNQAQSVRAGKARSGGPTRFTANNLLSGIAKCEECGSPVRFIRKGADTSQYVTKSGEVRTYHRKVTSYLQCDGARRKHDCTNSTQLPYEPLEKTILEGLLPSIVQQKTVNHTVVGMRQQIAEMERLRAASQGKLDNIVSAIEAGGALTFIQRAGELEKVIAEQTEQIDSLVKKLALEESKPSSADDGEMIMSLQTKLTSSDEDERIATRCQVNAALKRLINRVDVEATNTARIWISDKEWYWFDADGVMLEAEQRI</sequence>
<evidence type="ECO:0000313" key="5">
    <source>
        <dbReference type="EMBL" id="MFC0683409.1"/>
    </source>
</evidence>
<dbReference type="Gene3D" id="3.40.50.1390">
    <property type="entry name" value="Resolvase, N-terminal catalytic domain"/>
    <property type="match status" value="1"/>
</dbReference>
<organism evidence="5 6">
    <name type="scientific">Novosphingobium clariflavum</name>
    <dbReference type="NCBI Taxonomy" id="2029884"/>
    <lineage>
        <taxon>Bacteria</taxon>
        <taxon>Pseudomonadati</taxon>
        <taxon>Pseudomonadota</taxon>
        <taxon>Alphaproteobacteria</taxon>
        <taxon>Sphingomonadales</taxon>
        <taxon>Sphingomonadaceae</taxon>
        <taxon>Novosphingobium</taxon>
    </lineage>
</organism>
<keyword evidence="1" id="KW-0238">DNA-binding</keyword>
<gene>
    <name evidence="5" type="ORF">ACFFF8_02245</name>
</gene>
<comment type="caution">
    <text evidence="5">The sequence shown here is derived from an EMBL/GenBank/DDBJ whole genome shotgun (WGS) entry which is preliminary data.</text>
</comment>
<dbReference type="InterPro" id="IPR050639">
    <property type="entry name" value="SSR_resolvase"/>
</dbReference>
<proteinExistence type="predicted"/>
<dbReference type="RefSeq" id="WP_267220281.1">
    <property type="nucleotide sequence ID" value="NZ_JAPCWC010000007.1"/>
</dbReference>
<dbReference type="InterPro" id="IPR038109">
    <property type="entry name" value="DNA_bind_recomb_sf"/>
</dbReference>
<feature type="coiled-coil region" evidence="3">
    <location>
        <begin position="437"/>
        <end position="464"/>
    </location>
</feature>
<name>A0ABV6S3K8_9SPHN</name>
<dbReference type="InterPro" id="IPR011109">
    <property type="entry name" value="DNA_bind_recombinase_dom"/>
</dbReference>
<protein>
    <submittedName>
        <fullName evidence="5">Recombinase family protein</fullName>
    </submittedName>
</protein>
<accession>A0ABV6S3K8</accession>
<dbReference type="SUPFAM" id="SSF53041">
    <property type="entry name" value="Resolvase-like"/>
    <property type="match status" value="1"/>
</dbReference>
<dbReference type="CDD" id="cd00338">
    <property type="entry name" value="Ser_Recombinase"/>
    <property type="match status" value="1"/>
</dbReference>
<dbReference type="Gene3D" id="3.90.1750.20">
    <property type="entry name" value="Putative Large Serine Recombinase, Chain B, Domain 2"/>
    <property type="match status" value="1"/>
</dbReference>
<evidence type="ECO:0000256" key="3">
    <source>
        <dbReference type="SAM" id="Coils"/>
    </source>
</evidence>
<keyword evidence="3" id="KW-0175">Coiled coil</keyword>
<evidence type="ECO:0000256" key="1">
    <source>
        <dbReference type="ARBA" id="ARBA00023125"/>
    </source>
</evidence>
<dbReference type="InterPro" id="IPR036162">
    <property type="entry name" value="Resolvase-like_N_sf"/>
</dbReference>
<keyword evidence="2" id="KW-0233">DNA recombination</keyword>
<keyword evidence="6" id="KW-1185">Reference proteome</keyword>
<dbReference type="Proteomes" id="UP001589858">
    <property type="component" value="Unassembled WGS sequence"/>
</dbReference>
<evidence type="ECO:0000259" key="4">
    <source>
        <dbReference type="SMART" id="SM00857"/>
    </source>
</evidence>
<evidence type="ECO:0000256" key="2">
    <source>
        <dbReference type="ARBA" id="ARBA00023172"/>
    </source>
</evidence>
<dbReference type="PANTHER" id="PTHR30461">
    <property type="entry name" value="DNA-INVERTASE FROM LAMBDOID PROPHAGE"/>
    <property type="match status" value="1"/>
</dbReference>
<dbReference type="InterPro" id="IPR025827">
    <property type="entry name" value="Zn_ribbon_recom_dom"/>
</dbReference>
<dbReference type="Pfam" id="PF13408">
    <property type="entry name" value="Zn_ribbon_recom"/>
    <property type="match status" value="1"/>
</dbReference>
<dbReference type="InterPro" id="IPR006119">
    <property type="entry name" value="Resolv_N"/>
</dbReference>
<evidence type="ECO:0000313" key="6">
    <source>
        <dbReference type="Proteomes" id="UP001589858"/>
    </source>
</evidence>
<reference evidence="5 6" key="1">
    <citation type="submission" date="2024-09" db="EMBL/GenBank/DDBJ databases">
        <authorList>
            <person name="Sun Q."/>
            <person name="Mori K."/>
        </authorList>
    </citation>
    <scope>NUCLEOTIDE SEQUENCE [LARGE SCALE GENOMIC DNA]</scope>
    <source>
        <strain evidence="5 6">CICC 11035S</strain>
    </source>
</reference>
<dbReference type="Pfam" id="PF07508">
    <property type="entry name" value="Recombinase"/>
    <property type="match status" value="1"/>
</dbReference>
<dbReference type="PANTHER" id="PTHR30461:SF2">
    <property type="entry name" value="SERINE RECOMBINASE PINE-RELATED"/>
    <property type="match status" value="1"/>
</dbReference>
<dbReference type="Pfam" id="PF00239">
    <property type="entry name" value="Resolvase"/>
    <property type="match status" value="1"/>
</dbReference>